<evidence type="ECO:0000256" key="2">
    <source>
        <dbReference type="SAM" id="MobiDB-lite"/>
    </source>
</evidence>
<dbReference type="Proteomes" id="UP000231538">
    <property type="component" value="Unassembled WGS sequence"/>
</dbReference>
<evidence type="ECO:0000313" key="6">
    <source>
        <dbReference type="Proteomes" id="UP000231538"/>
    </source>
</evidence>
<dbReference type="InterPro" id="IPR013325">
    <property type="entry name" value="RNA_pol_sigma_r2"/>
</dbReference>
<accession>A0A2M7UZY1</accession>
<dbReference type="EMBL" id="PFPC01000034">
    <property type="protein sequence ID" value="PIZ89524.1"/>
    <property type="molecule type" value="Genomic_DNA"/>
</dbReference>
<proteinExistence type="predicted"/>
<organism evidence="5 6">
    <name type="scientific">Candidatus Nealsonbacteria bacterium CG_4_10_14_0_2_um_filter_37_10</name>
    <dbReference type="NCBI Taxonomy" id="1974679"/>
    <lineage>
        <taxon>Bacteria</taxon>
        <taxon>Candidatus Nealsoniibacteriota</taxon>
    </lineage>
</organism>
<sequence>MMKKDKKIKKIKKRRKRFKVPRGRPKRHPPAALPRKRAPVFLPEKFQKLLEKGRERGFVTPSEILFFFPEVERDIKGLDKLYEDLEKEGIEVREAKELLPEAEKEKVAAAPEVRIDPIQMYLREIGQIPFVTAEEEKELAKRIEKGDEEARKKLARANLRLVVSIAKR</sequence>
<feature type="non-terminal residue" evidence="5">
    <location>
        <position position="168"/>
    </location>
</feature>
<dbReference type="GO" id="GO:0016987">
    <property type="term" value="F:sigma factor activity"/>
    <property type="evidence" value="ECO:0007669"/>
    <property type="project" value="InterPro"/>
</dbReference>
<evidence type="ECO:0000259" key="4">
    <source>
        <dbReference type="Pfam" id="PF03979"/>
    </source>
</evidence>
<gene>
    <name evidence="5" type="ORF">COX89_01160</name>
</gene>
<dbReference type="Gene3D" id="1.10.220.120">
    <property type="entry name" value="Sigma-70 factor, region 1.1"/>
    <property type="match status" value="1"/>
</dbReference>
<dbReference type="GO" id="GO:0003677">
    <property type="term" value="F:DNA binding"/>
    <property type="evidence" value="ECO:0007669"/>
    <property type="project" value="InterPro"/>
</dbReference>
<dbReference type="InterPro" id="IPR050239">
    <property type="entry name" value="Sigma-70_RNA_pol_init_factors"/>
</dbReference>
<dbReference type="Pfam" id="PF03979">
    <property type="entry name" value="Sigma70_r1_1"/>
    <property type="match status" value="1"/>
</dbReference>
<comment type="caution">
    <text evidence="5">The sequence shown here is derived from an EMBL/GenBank/DDBJ whole genome shotgun (WGS) entry which is preliminary data.</text>
</comment>
<dbReference type="PANTHER" id="PTHR30603">
    <property type="entry name" value="RNA POLYMERASE SIGMA FACTOR RPO"/>
    <property type="match status" value="1"/>
</dbReference>
<feature type="region of interest" description="Disordered" evidence="2">
    <location>
        <begin position="1"/>
        <end position="34"/>
    </location>
</feature>
<dbReference type="GO" id="GO:0006352">
    <property type="term" value="P:DNA-templated transcription initiation"/>
    <property type="evidence" value="ECO:0007669"/>
    <property type="project" value="InterPro"/>
</dbReference>
<dbReference type="PANTHER" id="PTHR30603:SF47">
    <property type="entry name" value="RNA POLYMERASE SIGMA FACTOR SIGD, CHLOROPLASTIC"/>
    <property type="match status" value="1"/>
</dbReference>
<dbReference type="Gene3D" id="1.10.601.10">
    <property type="entry name" value="RNA Polymerase Primary Sigma Factor"/>
    <property type="match status" value="1"/>
</dbReference>
<evidence type="ECO:0000259" key="3">
    <source>
        <dbReference type="Pfam" id="PF00140"/>
    </source>
</evidence>
<protein>
    <submittedName>
        <fullName evidence="5">RNA polymerase sigma factor RpoD</fullName>
    </submittedName>
</protein>
<reference evidence="6" key="1">
    <citation type="submission" date="2017-09" db="EMBL/GenBank/DDBJ databases">
        <title>Depth-based differentiation of microbial function through sediment-hosted aquifers and enrichment of novel symbionts in the deep terrestrial subsurface.</title>
        <authorList>
            <person name="Probst A.J."/>
            <person name="Ladd B."/>
            <person name="Jarett J.K."/>
            <person name="Geller-Mcgrath D.E."/>
            <person name="Sieber C.M.K."/>
            <person name="Emerson J.B."/>
            <person name="Anantharaman K."/>
            <person name="Thomas B.C."/>
            <person name="Malmstrom R."/>
            <person name="Stieglmeier M."/>
            <person name="Klingl A."/>
            <person name="Woyke T."/>
            <person name="Ryan C.M."/>
            <person name="Banfield J.F."/>
        </authorList>
    </citation>
    <scope>NUCLEOTIDE SEQUENCE [LARGE SCALE GENOMIC DNA]</scope>
</reference>
<dbReference type="Pfam" id="PF00140">
    <property type="entry name" value="Sigma70_r1_2"/>
    <property type="match status" value="1"/>
</dbReference>
<feature type="domain" description="RNA polymerase sigma factor 70 region 1.1" evidence="4">
    <location>
        <begin position="44"/>
        <end position="106"/>
    </location>
</feature>
<dbReference type="InterPro" id="IPR009042">
    <property type="entry name" value="RNA_pol_sigma70_r1_2"/>
</dbReference>
<keyword evidence="1" id="KW-0175">Coiled coil</keyword>
<dbReference type="InterPro" id="IPR042189">
    <property type="entry name" value="RNA_pol_sigma_70_r1_1_sf"/>
</dbReference>
<dbReference type="SUPFAM" id="SSF88946">
    <property type="entry name" value="Sigma2 domain of RNA polymerase sigma factors"/>
    <property type="match status" value="1"/>
</dbReference>
<evidence type="ECO:0000313" key="5">
    <source>
        <dbReference type="EMBL" id="PIZ89524.1"/>
    </source>
</evidence>
<dbReference type="AlphaFoldDB" id="A0A2M7UZY1"/>
<feature type="coiled-coil region" evidence="1">
    <location>
        <begin position="68"/>
        <end position="105"/>
    </location>
</feature>
<evidence type="ECO:0000256" key="1">
    <source>
        <dbReference type="SAM" id="Coils"/>
    </source>
</evidence>
<dbReference type="InterPro" id="IPR007127">
    <property type="entry name" value="RNA_pol_sigma_70_r1_1"/>
</dbReference>
<feature type="domain" description="RNA polymerase sigma-70 region 1.2" evidence="3">
    <location>
        <begin position="116"/>
        <end position="149"/>
    </location>
</feature>
<name>A0A2M7UZY1_9BACT</name>